<dbReference type="Gene3D" id="2.30.30.390">
    <property type="entry name" value="Hemimethylated DNA-binding domain"/>
    <property type="match status" value="1"/>
</dbReference>
<dbReference type="SMART" id="SM00992">
    <property type="entry name" value="YccV-like"/>
    <property type="match status" value="1"/>
</dbReference>
<dbReference type="Proteomes" id="UP001438707">
    <property type="component" value="Unassembled WGS sequence"/>
</dbReference>
<evidence type="ECO:0000313" key="3">
    <source>
        <dbReference type="EMBL" id="KAK9844386.1"/>
    </source>
</evidence>
<dbReference type="SUPFAM" id="SSF141255">
    <property type="entry name" value="YccV-like"/>
    <property type="match status" value="1"/>
</dbReference>
<dbReference type="Pfam" id="PF02151">
    <property type="entry name" value="UVR"/>
    <property type="match status" value="1"/>
</dbReference>
<dbReference type="Pfam" id="PF08755">
    <property type="entry name" value="YccV-like"/>
    <property type="match status" value="1"/>
</dbReference>
<proteinExistence type="predicted"/>
<dbReference type="PANTHER" id="PTHR48439:SF1">
    <property type="entry name" value="HEMIMETHYLATED DNA-BINDING DOMAIN-CONTAINING PROTEIN"/>
    <property type="match status" value="1"/>
</dbReference>
<evidence type="ECO:0000313" key="4">
    <source>
        <dbReference type="Proteomes" id="UP001438707"/>
    </source>
</evidence>
<feature type="domain" description="Hemimethylated DNA-binding" evidence="2">
    <location>
        <begin position="225"/>
        <end position="352"/>
    </location>
</feature>
<dbReference type="InterPro" id="IPR036623">
    <property type="entry name" value="Hemimethylated_DNA-bd_sf"/>
</dbReference>
<dbReference type="PANTHER" id="PTHR48439">
    <property type="entry name" value="HEMIMETHYLATED DNA-BINDING DOMAIN-CONTAINING PROTEIN"/>
    <property type="match status" value="1"/>
</dbReference>
<feature type="region of interest" description="Disordered" evidence="1">
    <location>
        <begin position="352"/>
        <end position="411"/>
    </location>
</feature>
<dbReference type="AlphaFoldDB" id="A0AAW1SFG9"/>
<feature type="region of interest" description="Disordered" evidence="1">
    <location>
        <begin position="21"/>
        <end position="59"/>
    </location>
</feature>
<feature type="compositionally biased region" description="Polar residues" evidence="1">
    <location>
        <begin position="401"/>
        <end position="411"/>
    </location>
</feature>
<dbReference type="GO" id="GO:0003677">
    <property type="term" value="F:DNA binding"/>
    <property type="evidence" value="ECO:0007669"/>
    <property type="project" value="InterPro"/>
</dbReference>
<feature type="region of interest" description="Disordered" evidence="1">
    <location>
        <begin position="152"/>
        <end position="171"/>
    </location>
</feature>
<dbReference type="EMBL" id="JALJOS010000001">
    <property type="protein sequence ID" value="KAK9844386.1"/>
    <property type="molecule type" value="Genomic_DNA"/>
</dbReference>
<reference evidence="3 4" key="1">
    <citation type="journal article" date="2024" name="Nat. Commun.">
        <title>Phylogenomics reveals the evolutionary origins of lichenization in chlorophyte algae.</title>
        <authorList>
            <person name="Puginier C."/>
            <person name="Libourel C."/>
            <person name="Otte J."/>
            <person name="Skaloud P."/>
            <person name="Haon M."/>
            <person name="Grisel S."/>
            <person name="Petersen M."/>
            <person name="Berrin J.G."/>
            <person name="Delaux P.M."/>
            <person name="Dal Grande F."/>
            <person name="Keller J."/>
        </authorList>
    </citation>
    <scope>NUCLEOTIDE SEQUENCE [LARGE SCALE GENOMIC DNA]</scope>
    <source>
        <strain evidence="3 4">SAG 2145</strain>
    </source>
</reference>
<feature type="compositionally biased region" description="Acidic residues" evidence="1">
    <location>
        <begin position="368"/>
        <end position="379"/>
    </location>
</feature>
<gene>
    <name evidence="3" type="ORF">WJX74_001837</name>
</gene>
<sequence length="411" mass="45670">MQNHVDLGFAADGKASFGFTAQRRQHHPACPQSLPQPGRLSKDVTRKAASTNSKRRRHLQLHCQASEEDEAEAKSDGKAERSFWDAFRAEQPKKHFMPEQSKLIGKEVYLLVLQQNIDQQVQRALNMDNFDLAKILRDDRQELDSDMADLEARKGRGSGAGSSSRNSGADTASKGLMLRSELQQAIDQERYQDAARLRDELKVLQASIDGQKAEEESWRQELPQDRRFRLGQRVIHQRGFQAAVVGWDLCCCEAAEWQSGVHDCQSARGTKQPFYHVLLDIATLGASSRQDLNAAGLTNFTAYVPEDSLSAPSGEDSWLDQEGDGSLQHPWARLLFYGQDARGDLIPTQRLRDRYSQQRKDVYGQGEPAEEAGPDENDSPDVPPSFPGGFPGSGPDFPDTNFPSGGSAFTP</sequence>
<evidence type="ECO:0000259" key="2">
    <source>
        <dbReference type="SMART" id="SM00992"/>
    </source>
</evidence>
<feature type="compositionally biased region" description="Basic and acidic residues" evidence="1">
    <location>
        <begin position="352"/>
        <end position="362"/>
    </location>
</feature>
<protein>
    <recommendedName>
        <fullName evidence="2">Hemimethylated DNA-binding domain-containing protein</fullName>
    </recommendedName>
</protein>
<name>A0AAW1SFG9_9CHLO</name>
<dbReference type="InterPro" id="IPR011722">
    <property type="entry name" value="Hemimethylated_DNA-bd_dom"/>
</dbReference>
<keyword evidence="4" id="KW-1185">Reference proteome</keyword>
<dbReference type="InterPro" id="IPR053189">
    <property type="entry name" value="Clp_protease_adapter_ClpF"/>
</dbReference>
<comment type="caution">
    <text evidence="3">The sequence shown here is derived from an EMBL/GenBank/DDBJ whole genome shotgun (WGS) entry which is preliminary data.</text>
</comment>
<dbReference type="InterPro" id="IPR001943">
    <property type="entry name" value="UVR_dom"/>
</dbReference>
<evidence type="ECO:0000256" key="1">
    <source>
        <dbReference type="SAM" id="MobiDB-lite"/>
    </source>
</evidence>
<accession>A0AAW1SFG9</accession>
<organism evidence="3 4">
    <name type="scientific">Apatococcus lobatus</name>
    <dbReference type="NCBI Taxonomy" id="904363"/>
    <lineage>
        <taxon>Eukaryota</taxon>
        <taxon>Viridiplantae</taxon>
        <taxon>Chlorophyta</taxon>
        <taxon>core chlorophytes</taxon>
        <taxon>Trebouxiophyceae</taxon>
        <taxon>Chlorellales</taxon>
        <taxon>Chlorellaceae</taxon>
        <taxon>Apatococcus</taxon>
    </lineage>
</organism>